<comment type="similarity">
    <text evidence="2">Belongs to the autoinducer-2 exporter (AI-2E) (TC 2.A.86) family.</text>
</comment>
<dbReference type="STRING" id="652103.Rpdx1_4441"/>
<evidence type="ECO:0000256" key="6">
    <source>
        <dbReference type="SAM" id="Phobius"/>
    </source>
</evidence>
<keyword evidence="3 6" id="KW-0812">Transmembrane</keyword>
<dbReference type="Pfam" id="PF01594">
    <property type="entry name" value="AI-2E_transport"/>
    <property type="match status" value="1"/>
</dbReference>
<evidence type="ECO:0000256" key="2">
    <source>
        <dbReference type="ARBA" id="ARBA00009773"/>
    </source>
</evidence>
<feature type="transmembrane region" description="Helical" evidence="6">
    <location>
        <begin position="53"/>
        <end position="73"/>
    </location>
</feature>
<dbReference type="Proteomes" id="UP000001402">
    <property type="component" value="Chromosome"/>
</dbReference>
<feature type="transmembrane region" description="Helical" evidence="6">
    <location>
        <begin position="319"/>
        <end position="351"/>
    </location>
</feature>
<feature type="transmembrane region" description="Helical" evidence="6">
    <location>
        <begin position="287"/>
        <end position="307"/>
    </location>
</feature>
<feature type="transmembrane region" description="Helical" evidence="6">
    <location>
        <begin position="219"/>
        <end position="241"/>
    </location>
</feature>
<dbReference type="OrthoDB" id="9799225at2"/>
<dbReference type="GO" id="GO:0055085">
    <property type="term" value="P:transmembrane transport"/>
    <property type="evidence" value="ECO:0007669"/>
    <property type="project" value="TreeGrafter"/>
</dbReference>
<reference evidence="7" key="1">
    <citation type="submission" date="2010-12" db="EMBL/GenBank/DDBJ databases">
        <title>Complete sequence of Rhodopseudomonas palustris DX-1.</title>
        <authorList>
            <consortium name="US DOE Joint Genome Institute"/>
            <person name="Lucas S."/>
            <person name="Copeland A."/>
            <person name="Lapidus A."/>
            <person name="Cheng J.-F."/>
            <person name="Goodwin L."/>
            <person name="Pitluck S."/>
            <person name="Misra M."/>
            <person name="Chertkov O."/>
            <person name="Detter J.C."/>
            <person name="Han C."/>
            <person name="Tapia R."/>
            <person name="Land M."/>
            <person name="Hauser L."/>
            <person name="Kyrpides N."/>
            <person name="Ivanova N."/>
            <person name="Ovchinnikova G."/>
            <person name="Logan B."/>
            <person name="Oda Y."/>
            <person name="Harwood C."/>
            <person name="Woyke T."/>
        </authorList>
    </citation>
    <scope>NUCLEOTIDE SEQUENCE [LARGE SCALE GENOMIC DNA]</scope>
    <source>
        <strain evidence="7">DX-1</strain>
    </source>
</reference>
<keyword evidence="5 6" id="KW-0472">Membrane</keyword>
<dbReference type="EMBL" id="CP002418">
    <property type="protein sequence ID" value="ADU45992.1"/>
    <property type="molecule type" value="Genomic_DNA"/>
</dbReference>
<proteinExistence type="inferred from homology"/>
<evidence type="ECO:0000256" key="1">
    <source>
        <dbReference type="ARBA" id="ARBA00004141"/>
    </source>
</evidence>
<dbReference type="eggNOG" id="COG0628">
    <property type="taxonomic scope" value="Bacteria"/>
</dbReference>
<feature type="transmembrane region" description="Helical" evidence="6">
    <location>
        <begin position="261"/>
        <end position="280"/>
    </location>
</feature>
<name>E6VPL3_RHOPX</name>
<comment type="subcellular location">
    <subcellularLocation>
        <location evidence="1">Membrane</location>
        <topology evidence="1">Multi-pass membrane protein</topology>
    </subcellularLocation>
</comment>
<feature type="transmembrane region" description="Helical" evidence="6">
    <location>
        <begin position="29"/>
        <end position="47"/>
    </location>
</feature>
<dbReference type="PANTHER" id="PTHR21716">
    <property type="entry name" value="TRANSMEMBRANE PROTEIN"/>
    <property type="match status" value="1"/>
</dbReference>
<evidence type="ECO:0000256" key="5">
    <source>
        <dbReference type="ARBA" id="ARBA00023136"/>
    </source>
</evidence>
<accession>E6VPL3</accession>
<feature type="transmembrane region" description="Helical" evidence="6">
    <location>
        <begin position="85"/>
        <end position="107"/>
    </location>
</feature>
<protein>
    <recommendedName>
        <fullName evidence="9">AI-2E family transporter</fullName>
    </recommendedName>
</protein>
<gene>
    <name evidence="7" type="ordered locus">Rpdx1_4441</name>
</gene>
<evidence type="ECO:0000256" key="3">
    <source>
        <dbReference type="ARBA" id="ARBA00022692"/>
    </source>
</evidence>
<evidence type="ECO:0000313" key="7">
    <source>
        <dbReference type="EMBL" id="ADU45992.1"/>
    </source>
</evidence>
<evidence type="ECO:0008006" key="9">
    <source>
        <dbReference type="Google" id="ProtNLM"/>
    </source>
</evidence>
<keyword evidence="4 6" id="KW-1133">Transmembrane helix</keyword>
<dbReference type="GO" id="GO:0016020">
    <property type="term" value="C:membrane"/>
    <property type="evidence" value="ECO:0007669"/>
    <property type="project" value="UniProtKB-SubCell"/>
</dbReference>
<dbReference type="AlphaFoldDB" id="E6VPL3"/>
<dbReference type="BioCyc" id="RPAL652103:RPDX1_RS21945-MONOMER"/>
<organism evidence="7 8">
    <name type="scientific">Rhodopseudomonas palustris (strain DX-1)</name>
    <dbReference type="NCBI Taxonomy" id="652103"/>
    <lineage>
        <taxon>Bacteria</taxon>
        <taxon>Pseudomonadati</taxon>
        <taxon>Pseudomonadota</taxon>
        <taxon>Alphaproteobacteria</taxon>
        <taxon>Hyphomicrobiales</taxon>
        <taxon>Nitrobacteraceae</taxon>
        <taxon>Rhodopseudomonas</taxon>
    </lineage>
</organism>
<dbReference type="KEGG" id="rpx:Rpdx1_4441"/>
<sequence>MRVLPAEPPGTPLPDSADDRPPLIRRTEVVAFSLVSLLLIFLIGLLYVGKPFFLPIVTAFVVGTMLSPMASLFERWHIPRGVSAVLIVLAGLAGVVFMIGLISVPLIEWTNRLPELGSLMRDKLHVLDKPVAMWRQLQTALGGAEALAPATVQMPKLDWMQPTVEFLSPTLTELVLFLVTLVLFVASWRGLRRALVMLFAGRDARLRTLRILNEIEESLGAYLLTVTVINLCYGAATGLLLAAAGMPNPAGLGALAATLNFIPIIGPFVMFVILCVVGIVSMPTLGAGLLAAFGFACLTFIEGHFITPTIIGRRLALNALAVFIAIAFWTWLWGPMGAFLASPLLIVGLVLKEHLLPVNSPQLPDSH</sequence>
<evidence type="ECO:0000256" key="4">
    <source>
        <dbReference type="ARBA" id="ARBA00022989"/>
    </source>
</evidence>
<dbReference type="PANTHER" id="PTHR21716:SF16">
    <property type="entry name" value="BLL1467 PROTEIN"/>
    <property type="match status" value="1"/>
</dbReference>
<evidence type="ECO:0000313" key="8">
    <source>
        <dbReference type="Proteomes" id="UP000001402"/>
    </source>
</evidence>
<feature type="transmembrane region" description="Helical" evidence="6">
    <location>
        <begin position="166"/>
        <end position="188"/>
    </location>
</feature>
<dbReference type="InterPro" id="IPR002549">
    <property type="entry name" value="AI-2E-like"/>
</dbReference>
<dbReference type="HOGENOM" id="CLU_031275_0_1_5"/>